<accession>T0Q506</accession>
<feature type="transmembrane region" description="Helical" evidence="1">
    <location>
        <begin position="111"/>
        <end position="133"/>
    </location>
</feature>
<keyword evidence="1" id="KW-1133">Transmembrane helix</keyword>
<proteinExistence type="predicted"/>
<evidence type="ECO:0000313" key="2">
    <source>
        <dbReference type="EMBL" id="EQC28475.1"/>
    </source>
</evidence>
<dbReference type="AlphaFoldDB" id="T0Q506"/>
<reference evidence="2 3" key="1">
    <citation type="submission" date="2012-04" db="EMBL/GenBank/DDBJ databases">
        <title>The Genome Sequence of Saprolegnia declina VS20.</title>
        <authorList>
            <consortium name="The Broad Institute Genome Sequencing Platform"/>
            <person name="Russ C."/>
            <person name="Nusbaum C."/>
            <person name="Tyler B."/>
            <person name="van West P."/>
            <person name="Dieguez-Uribeondo J."/>
            <person name="de Bruijn I."/>
            <person name="Tripathy S."/>
            <person name="Jiang R."/>
            <person name="Young S.K."/>
            <person name="Zeng Q."/>
            <person name="Gargeya S."/>
            <person name="Fitzgerald M."/>
            <person name="Haas B."/>
            <person name="Abouelleil A."/>
            <person name="Alvarado L."/>
            <person name="Arachchi H.M."/>
            <person name="Berlin A."/>
            <person name="Chapman S.B."/>
            <person name="Goldberg J."/>
            <person name="Griggs A."/>
            <person name="Gujja S."/>
            <person name="Hansen M."/>
            <person name="Howarth C."/>
            <person name="Imamovic A."/>
            <person name="Larimer J."/>
            <person name="McCowen C."/>
            <person name="Montmayeur A."/>
            <person name="Murphy C."/>
            <person name="Neiman D."/>
            <person name="Pearson M."/>
            <person name="Priest M."/>
            <person name="Roberts A."/>
            <person name="Saif S."/>
            <person name="Shea T."/>
            <person name="Sisk P."/>
            <person name="Sykes S."/>
            <person name="Wortman J."/>
            <person name="Nusbaum C."/>
            <person name="Birren B."/>
        </authorList>
    </citation>
    <scope>NUCLEOTIDE SEQUENCE [LARGE SCALE GENOMIC DNA]</scope>
    <source>
        <strain evidence="2 3">VS20</strain>
    </source>
</reference>
<sequence length="291" mass="31995">MMLAVASAPPQSPRVLDNALHQRIRRIFFGLYTTQLVLQVAVVSILEGAVSSVSLDNIVIGKQYIWVFVVILLLCLFILYQKRCPYPASLGVLSTYTAVQGVILADLDHRATIPICLAFCVSFLATVVVMGAISQYVTSPTTLVCYRNAGVASLLVVALIATAVNFGANLFAYPVFLGWIGTLVFFGLWVTYVASRISYKFTQYLKYNEPHRVMLYYTDIMLFVFFMFSLVFSCIAFEGCACCGASDDIPGVIDFRFPLDPSSATVVVLRPNAVQPDTDKAPNTTEVIARS</sequence>
<gene>
    <name evidence="2" type="ORF">SDRG_13803</name>
</gene>
<name>T0Q506_SAPDV</name>
<feature type="transmembrane region" description="Helical" evidence="1">
    <location>
        <begin position="58"/>
        <end position="79"/>
    </location>
</feature>
<feature type="transmembrane region" description="Helical" evidence="1">
    <location>
        <begin position="86"/>
        <end position="105"/>
    </location>
</feature>
<dbReference type="GeneID" id="19954530"/>
<dbReference type="OrthoDB" id="75283at2759"/>
<dbReference type="InParanoid" id="T0Q506"/>
<feature type="transmembrane region" description="Helical" evidence="1">
    <location>
        <begin position="145"/>
        <end position="164"/>
    </location>
</feature>
<keyword evidence="1" id="KW-0812">Transmembrane</keyword>
<protein>
    <submittedName>
        <fullName evidence="2">Uncharacterized protein</fullName>
    </submittedName>
</protein>
<dbReference type="OMA" id="AFEGCAC"/>
<evidence type="ECO:0000256" key="1">
    <source>
        <dbReference type="SAM" id="Phobius"/>
    </source>
</evidence>
<feature type="transmembrane region" description="Helical" evidence="1">
    <location>
        <begin position="170"/>
        <end position="192"/>
    </location>
</feature>
<feature type="transmembrane region" description="Helical" evidence="1">
    <location>
        <begin position="27"/>
        <end position="46"/>
    </location>
</feature>
<keyword evidence="1" id="KW-0472">Membrane</keyword>
<feature type="transmembrane region" description="Helical" evidence="1">
    <location>
        <begin position="213"/>
        <end position="232"/>
    </location>
</feature>
<dbReference type="EMBL" id="JH767194">
    <property type="protein sequence ID" value="EQC28475.1"/>
    <property type="molecule type" value="Genomic_DNA"/>
</dbReference>
<dbReference type="RefSeq" id="XP_008618123.1">
    <property type="nucleotide sequence ID" value="XM_008619901.1"/>
</dbReference>
<dbReference type="Proteomes" id="UP000030762">
    <property type="component" value="Unassembled WGS sequence"/>
</dbReference>
<organism evidence="2 3">
    <name type="scientific">Saprolegnia diclina (strain VS20)</name>
    <dbReference type="NCBI Taxonomy" id="1156394"/>
    <lineage>
        <taxon>Eukaryota</taxon>
        <taxon>Sar</taxon>
        <taxon>Stramenopiles</taxon>
        <taxon>Oomycota</taxon>
        <taxon>Saprolegniomycetes</taxon>
        <taxon>Saprolegniales</taxon>
        <taxon>Saprolegniaceae</taxon>
        <taxon>Saprolegnia</taxon>
    </lineage>
</organism>
<keyword evidence="3" id="KW-1185">Reference proteome</keyword>
<evidence type="ECO:0000313" key="3">
    <source>
        <dbReference type="Proteomes" id="UP000030762"/>
    </source>
</evidence>
<dbReference type="VEuPathDB" id="FungiDB:SDRG_13803"/>